<dbReference type="EMBL" id="CP011340">
    <property type="protein sequence ID" value="ALC18364.1"/>
    <property type="molecule type" value="Genomic_DNA"/>
</dbReference>
<evidence type="ECO:0000313" key="3">
    <source>
        <dbReference type="EMBL" id="ALC18364.1"/>
    </source>
</evidence>
<organism evidence="4">
    <name type="scientific">Streptomyces pristinaespiralis</name>
    <dbReference type="NCBI Taxonomy" id="38300"/>
    <lineage>
        <taxon>Bacteria</taxon>
        <taxon>Bacillati</taxon>
        <taxon>Actinomycetota</taxon>
        <taxon>Actinomycetes</taxon>
        <taxon>Kitasatosporales</taxon>
        <taxon>Streptomycetaceae</taxon>
        <taxon>Streptomyces</taxon>
    </lineage>
</organism>
<feature type="region of interest" description="Disordered" evidence="1">
    <location>
        <begin position="90"/>
        <end position="136"/>
    </location>
</feature>
<evidence type="ECO:0000313" key="4">
    <source>
        <dbReference type="EMBL" id="ALC25601.1"/>
    </source>
</evidence>
<evidence type="ECO:0000259" key="2">
    <source>
        <dbReference type="Pfam" id="PF08751"/>
    </source>
</evidence>
<feature type="compositionally biased region" description="Low complexity" evidence="1">
    <location>
        <begin position="96"/>
        <end position="105"/>
    </location>
</feature>
<dbReference type="InterPro" id="IPR014862">
    <property type="entry name" value="TrwC"/>
</dbReference>
<dbReference type="Pfam" id="PF08751">
    <property type="entry name" value="TrwC"/>
    <property type="match status" value="1"/>
</dbReference>
<dbReference type="STRING" id="38300.SPRI_0058"/>
<dbReference type="KEGG" id="spri:SPRI_7295"/>
<dbReference type="Proteomes" id="UP000060513">
    <property type="component" value="Chromosome"/>
</dbReference>
<evidence type="ECO:0000313" key="5">
    <source>
        <dbReference type="Proteomes" id="UP000060513"/>
    </source>
</evidence>
<reference evidence="4 5" key="1">
    <citation type="submission" date="2015-08" db="EMBL/GenBank/DDBJ databases">
        <title>Genome sequence of the pristinamycin over-producing bacterium Streptomyces pristinaespiralis HCCB10218.</title>
        <authorList>
            <person name="Tian J."/>
            <person name="Yang J."/>
            <person name="Li L."/>
            <person name="Ruan L."/>
            <person name="Wei W."/>
            <person name="Zheng G."/>
            <person name="Wei Z."/>
            <person name="Yang S."/>
            <person name="Ge M."/>
            <person name="Jiang W."/>
            <person name="Lu Y."/>
        </authorList>
    </citation>
    <scope>NUCLEOTIDE SEQUENCE [LARGE SCALE GENOMIC DNA]</scope>
    <source>
        <strain evidence="4 5">HCCB 10218</strain>
    </source>
</reference>
<dbReference type="AlphaFoldDB" id="A0A0M4DJF8"/>
<dbReference type="KEGG" id="spri:SPRI_0058"/>
<dbReference type="PATRIC" id="fig|38300.4.peg.63"/>
<dbReference type="SUPFAM" id="SSF55464">
    <property type="entry name" value="Origin of replication-binding domain, RBD-like"/>
    <property type="match status" value="1"/>
</dbReference>
<proteinExistence type="predicted"/>
<name>A0A0M4DJF8_STRPR</name>
<sequence>MVPGPWRARTGVIAARFRHFEDRDGGPLLHDHVLLSVKVRRLDGRWGTLHTRPFLEYAVALSELYNQRLMEEICEQFDLATGARYPPRACGRSWNSPASPSSSSTSPPPATQRRAFPDAGPDSAGRACQLPPLSAR</sequence>
<feature type="domain" description="TrwC relaxase" evidence="2">
    <location>
        <begin position="10"/>
        <end position="74"/>
    </location>
</feature>
<protein>
    <submittedName>
        <fullName evidence="4">Putative TraA-like protein</fullName>
    </submittedName>
</protein>
<evidence type="ECO:0000256" key="1">
    <source>
        <dbReference type="SAM" id="MobiDB-lite"/>
    </source>
</evidence>
<dbReference type="RefSeq" id="WP_005322169.1">
    <property type="nucleotide sequence ID" value="NZ_JBEXZW010000006.1"/>
</dbReference>
<accession>A0A0M4DJF8</accession>
<gene>
    <name evidence="3" type="ORF">SPRI_0058</name>
    <name evidence="4" type="ORF">SPRI_7295</name>
</gene>
<dbReference type="EMBL" id="CP011340">
    <property type="protein sequence ID" value="ALC25601.1"/>
    <property type="molecule type" value="Genomic_DNA"/>
</dbReference>